<proteinExistence type="predicted"/>
<gene>
    <name evidence="1" type="ORF">PsorP6_002038</name>
</gene>
<evidence type="ECO:0000313" key="2">
    <source>
        <dbReference type="Proteomes" id="UP001163321"/>
    </source>
</evidence>
<accession>A0ACC0WX85</accession>
<comment type="caution">
    <text evidence="1">The sequence shown here is derived from an EMBL/GenBank/DDBJ whole genome shotgun (WGS) entry which is preliminary data.</text>
</comment>
<protein>
    <submittedName>
        <fullName evidence="1">Uncharacterized protein</fullName>
    </submittedName>
</protein>
<dbReference type="EMBL" id="CM047580">
    <property type="protein sequence ID" value="KAI9923310.1"/>
    <property type="molecule type" value="Genomic_DNA"/>
</dbReference>
<dbReference type="Proteomes" id="UP001163321">
    <property type="component" value="Chromosome 1"/>
</dbReference>
<sequence length="83" mass="9722">MTFTSRRGTITPSSGLESEEQRLRESILYTPIFPQNYTAKKQHEHRRTRPSMSKEAMALVADLVYKQAEGKFYTNTDYIYQIN</sequence>
<evidence type="ECO:0000313" key="1">
    <source>
        <dbReference type="EMBL" id="KAI9923310.1"/>
    </source>
</evidence>
<organism evidence="1 2">
    <name type="scientific">Peronosclerospora sorghi</name>
    <dbReference type="NCBI Taxonomy" id="230839"/>
    <lineage>
        <taxon>Eukaryota</taxon>
        <taxon>Sar</taxon>
        <taxon>Stramenopiles</taxon>
        <taxon>Oomycota</taxon>
        <taxon>Peronosporomycetes</taxon>
        <taxon>Peronosporales</taxon>
        <taxon>Peronosporaceae</taxon>
        <taxon>Peronosclerospora</taxon>
    </lineage>
</organism>
<keyword evidence="2" id="KW-1185">Reference proteome</keyword>
<name>A0ACC0WX85_9STRA</name>
<reference evidence="1 2" key="1">
    <citation type="journal article" date="2022" name="bioRxiv">
        <title>The genome of the oomycete Peronosclerospora sorghi, a cosmopolitan pathogen of maize and sorghum, is inflated with dispersed pseudogenes.</title>
        <authorList>
            <person name="Fletcher K."/>
            <person name="Martin F."/>
            <person name="Isakeit T."/>
            <person name="Cavanaugh K."/>
            <person name="Magill C."/>
            <person name="Michelmore R."/>
        </authorList>
    </citation>
    <scope>NUCLEOTIDE SEQUENCE [LARGE SCALE GENOMIC DNA]</scope>
    <source>
        <strain evidence="1">P6</strain>
    </source>
</reference>